<evidence type="ECO:0000313" key="9">
    <source>
        <dbReference type="EMBL" id="QDS92762.1"/>
    </source>
</evidence>
<feature type="domain" description="Protein kinase" evidence="7">
    <location>
        <begin position="138"/>
        <end position="406"/>
    </location>
</feature>
<dbReference type="Pfam" id="PF00072">
    <property type="entry name" value="Response_reg"/>
    <property type="match status" value="1"/>
</dbReference>
<name>A0A517MCZ0_9BACT</name>
<dbReference type="Pfam" id="PF00069">
    <property type="entry name" value="Pkinase"/>
    <property type="match status" value="1"/>
</dbReference>
<dbReference type="Proteomes" id="UP000320672">
    <property type="component" value="Chromosome"/>
</dbReference>
<keyword evidence="2 6" id="KW-0547">Nucleotide-binding</keyword>
<evidence type="ECO:0000256" key="3">
    <source>
        <dbReference type="ARBA" id="ARBA00022777"/>
    </source>
</evidence>
<dbReference type="AlphaFoldDB" id="A0A517MCZ0"/>
<proteinExistence type="predicted"/>
<dbReference type="SMART" id="SM00448">
    <property type="entry name" value="REC"/>
    <property type="match status" value="1"/>
</dbReference>
<feature type="domain" description="Response regulatory" evidence="8">
    <location>
        <begin position="2"/>
        <end position="119"/>
    </location>
</feature>
<dbReference type="Gene3D" id="1.10.510.10">
    <property type="entry name" value="Transferase(Phosphotransferase) domain 1"/>
    <property type="match status" value="1"/>
</dbReference>
<reference evidence="9 10" key="1">
    <citation type="submission" date="2019-02" db="EMBL/GenBank/DDBJ databases">
        <title>Deep-cultivation of Planctomycetes and their phenomic and genomic characterization uncovers novel biology.</title>
        <authorList>
            <person name="Wiegand S."/>
            <person name="Jogler M."/>
            <person name="Boedeker C."/>
            <person name="Pinto D."/>
            <person name="Vollmers J."/>
            <person name="Rivas-Marin E."/>
            <person name="Kohn T."/>
            <person name="Peeters S.H."/>
            <person name="Heuer A."/>
            <person name="Rast P."/>
            <person name="Oberbeckmann S."/>
            <person name="Bunk B."/>
            <person name="Jeske O."/>
            <person name="Meyerdierks A."/>
            <person name="Storesund J.E."/>
            <person name="Kallscheuer N."/>
            <person name="Luecker S."/>
            <person name="Lage O.M."/>
            <person name="Pohl T."/>
            <person name="Merkel B.J."/>
            <person name="Hornburger P."/>
            <person name="Mueller R.-W."/>
            <person name="Bruemmer F."/>
            <person name="Labrenz M."/>
            <person name="Spormann A.M."/>
            <person name="Op den Camp H."/>
            <person name="Overmann J."/>
            <person name="Amann R."/>
            <person name="Jetten M.S.M."/>
            <person name="Mascher T."/>
            <person name="Medema M.H."/>
            <person name="Devos D.P."/>
            <person name="Kaster A.-K."/>
            <person name="Ovreas L."/>
            <person name="Rohde M."/>
            <person name="Galperin M.Y."/>
            <person name="Jogler C."/>
        </authorList>
    </citation>
    <scope>NUCLEOTIDE SEQUENCE [LARGE SCALE GENOMIC DNA]</scope>
    <source>
        <strain evidence="9 10">FF011L</strain>
    </source>
</reference>
<evidence type="ECO:0000256" key="5">
    <source>
        <dbReference type="PROSITE-ProRule" id="PRU00169"/>
    </source>
</evidence>
<dbReference type="EMBL" id="CP036262">
    <property type="protein sequence ID" value="QDS92762.1"/>
    <property type="molecule type" value="Genomic_DNA"/>
</dbReference>
<dbReference type="CDD" id="cd14014">
    <property type="entry name" value="STKc_PknB_like"/>
    <property type="match status" value="1"/>
</dbReference>
<dbReference type="InterPro" id="IPR011006">
    <property type="entry name" value="CheY-like_superfamily"/>
</dbReference>
<dbReference type="OrthoDB" id="6111975at2"/>
<dbReference type="RefSeq" id="WP_145350967.1">
    <property type="nucleotide sequence ID" value="NZ_CP036262.1"/>
</dbReference>
<organism evidence="9 10">
    <name type="scientific">Roseimaritima multifibrata</name>
    <dbReference type="NCBI Taxonomy" id="1930274"/>
    <lineage>
        <taxon>Bacteria</taxon>
        <taxon>Pseudomonadati</taxon>
        <taxon>Planctomycetota</taxon>
        <taxon>Planctomycetia</taxon>
        <taxon>Pirellulales</taxon>
        <taxon>Pirellulaceae</taxon>
        <taxon>Roseimaritima</taxon>
    </lineage>
</organism>
<dbReference type="GO" id="GO:0005524">
    <property type="term" value="F:ATP binding"/>
    <property type="evidence" value="ECO:0007669"/>
    <property type="project" value="UniProtKB-UniRule"/>
</dbReference>
<evidence type="ECO:0000256" key="1">
    <source>
        <dbReference type="ARBA" id="ARBA00022679"/>
    </source>
</evidence>
<dbReference type="SMART" id="SM00220">
    <property type="entry name" value="S_TKc"/>
    <property type="match status" value="1"/>
</dbReference>
<protein>
    <submittedName>
        <fullName evidence="9">Serine/threonine-protein kinase PknB</fullName>
        <ecNumber evidence="9">2.7.11.1</ecNumber>
    </submittedName>
</protein>
<evidence type="ECO:0000256" key="6">
    <source>
        <dbReference type="PROSITE-ProRule" id="PRU10141"/>
    </source>
</evidence>
<keyword evidence="1 9" id="KW-0808">Transferase</keyword>
<dbReference type="SUPFAM" id="SSF56112">
    <property type="entry name" value="Protein kinase-like (PK-like)"/>
    <property type="match status" value="1"/>
</dbReference>
<dbReference type="Gene3D" id="3.30.200.20">
    <property type="entry name" value="Phosphorylase Kinase, domain 1"/>
    <property type="match status" value="1"/>
</dbReference>
<dbReference type="InterPro" id="IPR001789">
    <property type="entry name" value="Sig_transdc_resp-reg_receiver"/>
</dbReference>
<evidence type="ECO:0000256" key="4">
    <source>
        <dbReference type="ARBA" id="ARBA00022840"/>
    </source>
</evidence>
<keyword evidence="3 9" id="KW-0418">Kinase</keyword>
<dbReference type="EC" id="2.7.11.1" evidence="9"/>
<dbReference type="Gene3D" id="3.40.50.2300">
    <property type="match status" value="1"/>
</dbReference>
<dbReference type="PANTHER" id="PTHR43289">
    <property type="entry name" value="MITOGEN-ACTIVATED PROTEIN KINASE KINASE KINASE 20-RELATED"/>
    <property type="match status" value="1"/>
</dbReference>
<dbReference type="PROSITE" id="PS00108">
    <property type="entry name" value="PROTEIN_KINASE_ST"/>
    <property type="match status" value="1"/>
</dbReference>
<dbReference type="KEGG" id="rml:FF011L_15110"/>
<dbReference type="PROSITE" id="PS50110">
    <property type="entry name" value="RESPONSE_REGULATORY"/>
    <property type="match status" value="1"/>
</dbReference>
<dbReference type="GO" id="GO:0000160">
    <property type="term" value="P:phosphorelay signal transduction system"/>
    <property type="evidence" value="ECO:0007669"/>
    <property type="project" value="InterPro"/>
</dbReference>
<keyword evidence="10" id="KW-1185">Reference proteome</keyword>
<accession>A0A517MCZ0</accession>
<sequence length="416" mass="47582">MKVLVAEDNEVWRKVLVQHLARFGFDYYEAKDGQEAWDLMRSPDAPRLVILDWQMPKMDGIEVCRRIKRDENRGFTYIILLTSRSATEDMVAGLDAGADDYLVKPIDPTILRSRLTAARRIVEAVPPKEWTKPQIPSYTVERLIGKGAFATVWEAKRDEDDRKVALKVLRVDLATEDVFGRFAREIEVMKRLDHPNIAHVYDSRIDHRLGYYAMDLIDGETLDRYVKKSKPSGHEIIEIIASVCDGLSHAHQQGVIHRDLKPSNIMVGTDKQPLLVDFGLSKTMFWPATEEDSAETLDGAVIGSPLFMAPEQARGENERIDERSDVYSVGVVLYMMLLRKHPLKLISKERWETIKQIAEGNVQPPTSLNPKFSKTLEKIIMKALHEDPDKRFQTSAEMATILRAFLKRRSQREATI</sequence>
<evidence type="ECO:0000313" key="10">
    <source>
        <dbReference type="Proteomes" id="UP000320672"/>
    </source>
</evidence>
<dbReference type="InterPro" id="IPR000719">
    <property type="entry name" value="Prot_kinase_dom"/>
</dbReference>
<dbReference type="PROSITE" id="PS00107">
    <property type="entry name" value="PROTEIN_KINASE_ATP"/>
    <property type="match status" value="1"/>
</dbReference>
<gene>
    <name evidence="9" type="primary">pknB_3</name>
    <name evidence="9" type="ORF">FF011L_15110</name>
</gene>
<evidence type="ECO:0000259" key="8">
    <source>
        <dbReference type="PROSITE" id="PS50110"/>
    </source>
</evidence>
<dbReference type="SUPFAM" id="SSF52172">
    <property type="entry name" value="CheY-like"/>
    <property type="match status" value="1"/>
</dbReference>
<keyword evidence="5" id="KW-0597">Phosphoprotein</keyword>
<dbReference type="InterPro" id="IPR017441">
    <property type="entry name" value="Protein_kinase_ATP_BS"/>
</dbReference>
<dbReference type="InterPro" id="IPR008271">
    <property type="entry name" value="Ser/Thr_kinase_AS"/>
</dbReference>
<dbReference type="InterPro" id="IPR011009">
    <property type="entry name" value="Kinase-like_dom_sf"/>
</dbReference>
<feature type="modified residue" description="4-aspartylphosphate" evidence="5">
    <location>
        <position position="52"/>
    </location>
</feature>
<evidence type="ECO:0000259" key="7">
    <source>
        <dbReference type="PROSITE" id="PS50011"/>
    </source>
</evidence>
<dbReference type="GO" id="GO:0004674">
    <property type="term" value="F:protein serine/threonine kinase activity"/>
    <property type="evidence" value="ECO:0007669"/>
    <property type="project" value="UniProtKB-EC"/>
</dbReference>
<dbReference type="PANTHER" id="PTHR43289:SF30">
    <property type="entry name" value="NON-SPECIFIC SERINE_THREONINE PROTEIN KINASE"/>
    <property type="match status" value="1"/>
</dbReference>
<dbReference type="CDD" id="cd17574">
    <property type="entry name" value="REC_OmpR"/>
    <property type="match status" value="1"/>
</dbReference>
<keyword evidence="4 6" id="KW-0067">ATP-binding</keyword>
<evidence type="ECO:0000256" key="2">
    <source>
        <dbReference type="ARBA" id="ARBA00022741"/>
    </source>
</evidence>
<feature type="binding site" evidence="6">
    <location>
        <position position="167"/>
    </location>
    <ligand>
        <name>ATP</name>
        <dbReference type="ChEBI" id="CHEBI:30616"/>
    </ligand>
</feature>
<dbReference type="PROSITE" id="PS50011">
    <property type="entry name" value="PROTEIN_KINASE_DOM"/>
    <property type="match status" value="1"/>
</dbReference>